<organism evidence="1 2">
    <name type="scientific">Aegilops tauschii subsp. strangulata</name>
    <name type="common">Goatgrass</name>
    <dbReference type="NCBI Taxonomy" id="200361"/>
    <lineage>
        <taxon>Eukaryota</taxon>
        <taxon>Viridiplantae</taxon>
        <taxon>Streptophyta</taxon>
        <taxon>Embryophyta</taxon>
        <taxon>Tracheophyta</taxon>
        <taxon>Spermatophyta</taxon>
        <taxon>Magnoliopsida</taxon>
        <taxon>Liliopsida</taxon>
        <taxon>Poales</taxon>
        <taxon>Poaceae</taxon>
        <taxon>BOP clade</taxon>
        <taxon>Pooideae</taxon>
        <taxon>Triticodae</taxon>
        <taxon>Triticeae</taxon>
        <taxon>Triticinae</taxon>
        <taxon>Aegilops</taxon>
    </lineage>
</organism>
<dbReference type="EnsemblPlants" id="AET5Gv20552200.3">
    <property type="protein sequence ID" value="AET5Gv20552200.3"/>
    <property type="gene ID" value="AET5Gv20552200"/>
</dbReference>
<reference evidence="2" key="1">
    <citation type="journal article" date="2014" name="Science">
        <title>Ancient hybridizations among the ancestral genomes of bread wheat.</title>
        <authorList>
            <consortium name="International Wheat Genome Sequencing Consortium,"/>
            <person name="Marcussen T."/>
            <person name="Sandve S.R."/>
            <person name="Heier L."/>
            <person name="Spannagl M."/>
            <person name="Pfeifer M."/>
            <person name="Jakobsen K.S."/>
            <person name="Wulff B.B."/>
            <person name="Steuernagel B."/>
            <person name="Mayer K.F."/>
            <person name="Olsen O.A."/>
        </authorList>
    </citation>
    <scope>NUCLEOTIDE SEQUENCE [LARGE SCALE GENOMIC DNA]</scope>
    <source>
        <strain evidence="2">cv. AL8/78</strain>
    </source>
</reference>
<accession>A0A453KXQ7</accession>
<proteinExistence type="predicted"/>
<evidence type="ECO:0000313" key="1">
    <source>
        <dbReference type="EnsemblPlants" id="AET5Gv20552200.3"/>
    </source>
</evidence>
<dbReference type="Gramene" id="AET5Gv20552200.3">
    <property type="protein sequence ID" value="AET5Gv20552200.3"/>
    <property type="gene ID" value="AET5Gv20552200"/>
</dbReference>
<name>A0A453KXQ7_AEGTS</name>
<dbReference type="AlphaFoldDB" id="A0A453KXQ7"/>
<sequence>MLTLLSRLYKLYLNAQFGIPLLLSNRNNGHLFIKQEHMQLSTLTEPYRRLGFLKFLAIHLDY</sequence>
<reference evidence="1" key="4">
    <citation type="submission" date="2019-03" db="UniProtKB">
        <authorList>
            <consortium name="EnsemblPlants"/>
        </authorList>
    </citation>
    <scope>IDENTIFICATION</scope>
</reference>
<reference evidence="1" key="5">
    <citation type="journal article" date="2021" name="G3 (Bethesda)">
        <title>Aegilops tauschii genome assembly Aet v5.0 features greater sequence contiguity and improved annotation.</title>
        <authorList>
            <person name="Wang L."/>
            <person name="Zhu T."/>
            <person name="Rodriguez J.C."/>
            <person name="Deal K.R."/>
            <person name="Dubcovsky J."/>
            <person name="McGuire P.E."/>
            <person name="Lux T."/>
            <person name="Spannagl M."/>
            <person name="Mayer K.F.X."/>
            <person name="Baldrich P."/>
            <person name="Meyers B.C."/>
            <person name="Huo N."/>
            <person name="Gu Y.Q."/>
            <person name="Zhou H."/>
            <person name="Devos K.M."/>
            <person name="Bennetzen J.L."/>
            <person name="Unver T."/>
            <person name="Budak H."/>
            <person name="Gulick P.J."/>
            <person name="Galiba G."/>
            <person name="Kalapos B."/>
            <person name="Nelson D.R."/>
            <person name="Li P."/>
            <person name="You F.M."/>
            <person name="Luo M.C."/>
            <person name="Dvorak J."/>
        </authorList>
    </citation>
    <scope>NUCLEOTIDE SEQUENCE [LARGE SCALE GENOMIC DNA]</scope>
    <source>
        <strain evidence="1">cv. AL8/78</strain>
    </source>
</reference>
<protein>
    <submittedName>
        <fullName evidence="1">Uncharacterized protein</fullName>
    </submittedName>
</protein>
<dbReference type="Proteomes" id="UP000015105">
    <property type="component" value="Chromosome 5D"/>
</dbReference>
<evidence type="ECO:0000313" key="2">
    <source>
        <dbReference type="Proteomes" id="UP000015105"/>
    </source>
</evidence>
<reference evidence="2" key="2">
    <citation type="journal article" date="2017" name="Nat. Plants">
        <title>The Aegilops tauschii genome reveals multiple impacts of transposons.</title>
        <authorList>
            <person name="Zhao G."/>
            <person name="Zou C."/>
            <person name="Li K."/>
            <person name="Wang K."/>
            <person name="Li T."/>
            <person name="Gao L."/>
            <person name="Zhang X."/>
            <person name="Wang H."/>
            <person name="Yang Z."/>
            <person name="Liu X."/>
            <person name="Jiang W."/>
            <person name="Mao L."/>
            <person name="Kong X."/>
            <person name="Jiao Y."/>
            <person name="Jia J."/>
        </authorList>
    </citation>
    <scope>NUCLEOTIDE SEQUENCE [LARGE SCALE GENOMIC DNA]</scope>
    <source>
        <strain evidence="2">cv. AL8/78</strain>
    </source>
</reference>
<keyword evidence="2" id="KW-1185">Reference proteome</keyword>
<reference evidence="1" key="3">
    <citation type="journal article" date="2017" name="Nature">
        <title>Genome sequence of the progenitor of the wheat D genome Aegilops tauschii.</title>
        <authorList>
            <person name="Luo M.C."/>
            <person name="Gu Y.Q."/>
            <person name="Puiu D."/>
            <person name="Wang H."/>
            <person name="Twardziok S.O."/>
            <person name="Deal K.R."/>
            <person name="Huo N."/>
            <person name="Zhu T."/>
            <person name="Wang L."/>
            <person name="Wang Y."/>
            <person name="McGuire P.E."/>
            <person name="Liu S."/>
            <person name="Long H."/>
            <person name="Ramasamy R.K."/>
            <person name="Rodriguez J.C."/>
            <person name="Van S.L."/>
            <person name="Yuan L."/>
            <person name="Wang Z."/>
            <person name="Xia Z."/>
            <person name="Xiao L."/>
            <person name="Anderson O.D."/>
            <person name="Ouyang S."/>
            <person name="Liang Y."/>
            <person name="Zimin A.V."/>
            <person name="Pertea G."/>
            <person name="Qi P."/>
            <person name="Bennetzen J.L."/>
            <person name="Dai X."/>
            <person name="Dawson M.W."/>
            <person name="Muller H.G."/>
            <person name="Kugler K."/>
            <person name="Rivarola-Duarte L."/>
            <person name="Spannagl M."/>
            <person name="Mayer K.F.X."/>
            <person name="Lu F.H."/>
            <person name="Bevan M.W."/>
            <person name="Leroy P."/>
            <person name="Li P."/>
            <person name="You F.M."/>
            <person name="Sun Q."/>
            <person name="Liu Z."/>
            <person name="Lyons E."/>
            <person name="Wicker T."/>
            <person name="Salzberg S.L."/>
            <person name="Devos K.M."/>
            <person name="Dvorak J."/>
        </authorList>
    </citation>
    <scope>NUCLEOTIDE SEQUENCE [LARGE SCALE GENOMIC DNA]</scope>
    <source>
        <strain evidence="1">cv. AL8/78</strain>
    </source>
</reference>